<evidence type="ECO:0000313" key="2">
    <source>
        <dbReference type="Proteomes" id="UP000516304"/>
    </source>
</evidence>
<proteinExistence type="predicted"/>
<sequence length="366" mass="41627">MRQKIVWFVLGILVGSLFFASAHPQADTSTRASSSVDILPKQGIHEVVSTLNRGSFVLVDTHTLKSLVNMGVLPYAPLFQGNTMYAVRILPDGKFFVYAGTNVKDPTRFLSEARKEFSKIDWDKDITLKVEPSNFSWRTVINGKSGGTYTPESVATVSAHIESTIEWSSNDDWKPHGKLKLVWEVYRLADTDSKKDYRVVDMITYVWSGHYLYGDSGTGKWQIDTVKITANVKPDGNNIFNLADFGPSHDVNEYNSKAQSTISYTLGTGGASIRIQQVIKLFKIQVDTNEDWVRWTYTFNRNEAESYADSWVKLEPGYQFITHVPISSTTVHQKLTASVEWTYNRRSWFDDHWTGSVTIDWVWNFT</sequence>
<gene>
    <name evidence="1" type="ORF">TIRI35C_0823</name>
</gene>
<dbReference type="GeneID" id="58918563"/>
<dbReference type="Proteomes" id="UP000516304">
    <property type="component" value="Chromosome TIRI35C"/>
</dbReference>
<dbReference type="KEGG" id="tcq:TIRI35C_0823"/>
<dbReference type="EMBL" id="LR881183">
    <property type="protein sequence ID" value="CAD5243977.1"/>
    <property type="molecule type" value="Genomic_DNA"/>
</dbReference>
<evidence type="ECO:0000313" key="1">
    <source>
        <dbReference type="EMBL" id="CAD5243977.1"/>
    </source>
</evidence>
<dbReference type="RefSeq" id="WP_188201841.1">
    <property type="nucleotide sequence ID" value="NZ_LR881183.1"/>
</dbReference>
<organism evidence="1 2">
    <name type="scientific">Thermococcus camini</name>
    <dbReference type="NCBI Taxonomy" id="2016373"/>
    <lineage>
        <taxon>Archaea</taxon>
        <taxon>Methanobacteriati</taxon>
        <taxon>Methanobacteriota</taxon>
        <taxon>Thermococci</taxon>
        <taxon>Thermococcales</taxon>
        <taxon>Thermococcaceae</taxon>
        <taxon>Thermococcus</taxon>
    </lineage>
</organism>
<keyword evidence="2" id="KW-1185">Reference proteome</keyword>
<reference evidence="1 2" key="1">
    <citation type="submission" date="2020-09" db="EMBL/GenBank/DDBJ databases">
        <authorList>
            <person name="Courtine D."/>
        </authorList>
    </citation>
    <scope>NUCLEOTIDE SEQUENCE [LARGE SCALE GENOMIC DNA]</scope>
    <source>
        <strain evidence="1 2">IRI35c</strain>
    </source>
</reference>
<accession>A0A7G2D9X3</accession>
<dbReference type="AlphaFoldDB" id="A0A7G2D9X3"/>
<name>A0A7G2D9X3_9EURY</name>
<protein>
    <submittedName>
        <fullName evidence="1">Uncharacterized protein</fullName>
    </submittedName>
</protein>